<dbReference type="PANTHER" id="PTHR10151">
    <property type="entry name" value="ECTONUCLEOTIDE PYROPHOSPHATASE/PHOSPHODIESTERASE"/>
    <property type="match status" value="1"/>
</dbReference>
<evidence type="ECO:0000313" key="1">
    <source>
        <dbReference type="EMBL" id="KFI68643.1"/>
    </source>
</evidence>
<organism evidence="1 2">
    <name type="scientific">Bifidobacterium magnum</name>
    <dbReference type="NCBI Taxonomy" id="1692"/>
    <lineage>
        <taxon>Bacteria</taxon>
        <taxon>Bacillati</taxon>
        <taxon>Actinomycetota</taxon>
        <taxon>Actinomycetes</taxon>
        <taxon>Bifidobacteriales</taxon>
        <taxon>Bifidobacteriaceae</taxon>
        <taxon>Bifidobacterium</taxon>
    </lineage>
</organism>
<sequence>MGRMIELPSMHELLSFVPTATYGDSAAPTVLPGQAVPEGLPCATTQARGGALHLSSVLPAVSSALGTPVATAIHQKPQALQEALGIPDARSAVVVLVDGLGYWNLQEFTGHAPYLRSLLKNSVNQRPISTCSPSTTVAAMGTFGTGTCPGLTGMTGYTQYNPEQDSIAQLIQFKNALDPLDLQRQPTIFEQLAEQDVRATSVGLYKFAHSPMTKAALRGSNYISDERPNQRVKKAALAAKEPGLTYLYLRDVDKNGHASGWGSEPWVEALEKADAQLGLLRRSVPQGTLIVIVADHGMVAAEGGMRIDIAKEPQLAQGVRLVGGEPRCVSLYAQPGEDAQDIAQRWRDRLGDKAWIRTCQELVDSGFYGPVDPRIMPVIGDVVACAAGNVTLVDSRTQTEMAMSLPGVHGSQTMLEMDIPCLIDVA</sequence>
<keyword evidence="2" id="KW-1185">Reference proteome</keyword>
<gene>
    <name evidence="1" type="ORF">BMAGN_0509</name>
</gene>
<dbReference type="RefSeq" id="WP_026501846.1">
    <property type="nucleotide sequence ID" value="NZ_JGZB01000003.1"/>
</dbReference>
<dbReference type="EMBL" id="JGZB01000003">
    <property type="protein sequence ID" value="KFI68643.1"/>
    <property type="molecule type" value="Genomic_DNA"/>
</dbReference>
<dbReference type="Proteomes" id="UP000029052">
    <property type="component" value="Unassembled WGS sequence"/>
</dbReference>
<accession>A0A087BC93</accession>
<dbReference type="eggNOG" id="COG1524">
    <property type="taxonomic scope" value="Bacteria"/>
</dbReference>
<proteinExistence type="predicted"/>
<dbReference type="STRING" id="1692.BMAGN_0509"/>
<evidence type="ECO:0000313" key="2">
    <source>
        <dbReference type="Proteomes" id="UP000029052"/>
    </source>
</evidence>
<dbReference type="InterPro" id="IPR017850">
    <property type="entry name" value="Alkaline_phosphatase_core_sf"/>
</dbReference>
<dbReference type="Gene3D" id="3.40.720.10">
    <property type="entry name" value="Alkaline Phosphatase, subunit A"/>
    <property type="match status" value="1"/>
</dbReference>
<comment type="caution">
    <text evidence="1">The sequence shown here is derived from an EMBL/GenBank/DDBJ whole genome shotgun (WGS) entry which is preliminary data.</text>
</comment>
<dbReference type="Pfam" id="PF01663">
    <property type="entry name" value="Phosphodiest"/>
    <property type="match status" value="1"/>
</dbReference>
<dbReference type="GO" id="GO:0016787">
    <property type="term" value="F:hydrolase activity"/>
    <property type="evidence" value="ECO:0007669"/>
    <property type="project" value="UniProtKB-ARBA"/>
</dbReference>
<protein>
    <submittedName>
        <fullName evidence="1">Type I phosphodiesterase/nucleotide pyrophosphatase</fullName>
    </submittedName>
</protein>
<dbReference type="AlphaFoldDB" id="A0A087BC93"/>
<reference evidence="1 2" key="1">
    <citation type="submission" date="2014-03" db="EMBL/GenBank/DDBJ databases">
        <title>Genomics of Bifidobacteria.</title>
        <authorList>
            <person name="Ventura M."/>
            <person name="Milani C."/>
            <person name="Lugli G.A."/>
        </authorList>
    </citation>
    <scope>NUCLEOTIDE SEQUENCE [LARGE SCALE GENOMIC DNA]</scope>
    <source>
        <strain evidence="1 2">LMG 11591</strain>
    </source>
</reference>
<name>A0A087BC93_9BIFI</name>
<dbReference type="InterPro" id="IPR002591">
    <property type="entry name" value="Phosphodiest/P_Trfase"/>
</dbReference>
<dbReference type="SUPFAM" id="SSF53649">
    <property type="entry name" value="Alkaline phosphatase-like"/>
    <property type="match status" value="1"/>
</dbReference>
<dbReference type="PANTHER" id="PTHR10151:SF120">
    <property type="entry name" value="BIS(5'-ADENOSYL)-TRIPHOSPHATASE"/>
    <property type="match status" value="1"/>
</dbReference>